<dbReference type="Pfam" id="PF01832">
    <property type="entry name" value="Glucosaminidase"/>
    <property type="match status" value="1"/>
</dbReference>
<dbReference type="InterPro" id="IPR025987">
    <property type="entry name" value="GW_dom"/>
</dbReference>
<feature type="domain" description="Mannosyl-glycoprotein endo-beta-N-acetylglucosamidase-like" evidence="8">
    <location>
        <begin position="689"/>
        <end position="866"/>
    </location>
</feature>
<dbReference type="RefSeq" id="WP_382359594.1">
    <property type="nucleotide sequence ID" value="NZ_JBHTGR010000050.1"/>
</dbReference>
<dbReference type="EMBL" id="JBHTGR010000050">
    <property type="protein sequence ID" value="MFC7747610.1"/>
    <property type="molecule type" value="Genomic_DNA"/>
</dbReference>
<gene>
    <name evidence="9" type="ORF">ACFQU8_10280</name>
</gene>
<sequence length="871" mass="96713">MRKLSIVLAVCLLCSTVAPSSVFAANTDAQAESDQPEAAAAAENNQPVSSDEQTAEQDESAADADKSDKQPSADTDSNDQADDDQAREADTEDSPSSNQTSSSDHEMTDPEAEQQKTDEGQSADDEEAQQPETDDDTDVTAEQPSPKPSDPEQASISAQSVTNVTTSPASKLGHLHAGASIYEQAGKASTAFSSDDYLDAVYYIKEQAEAGNELYYLISEQASSTRGVIGWVKASDISTHVHKAKDRKSKTVAFTGSGNAYAKAWGGSEDHIYDLSNFKGHVFRVHKTETVGHNTWYRGDFKGERIWVHENYVTKLNESPTSKLGHLRNGSMIYGSEASFSGEDYKDAVYYIKKQAKSKSGDKRYYLISEQASSTRGVIGWVKASDMSTHVHEAKDRKPKTVAFTGSGNAYAKAWGGSKDHIYDLSNFKGHVFHVHKTETVGHNTWYRGDFNGERIWVHENYVTKLNESPTSRLGHLRSGSMIYGSEASFSGDDYDNAVYYIKRQAQAGSRTYYLISEKPSSTRGVIGWVKASDMSTHVHKAKDRKRKSFFITKPGNAYAKAWGGPRDKVYDLSNYKGDIFQVHKTETVGQNTWYRGDFKGERIWIHEAYVAHENKSQYDMTLNDMVDKQMEKTNKTDEGTSSGFESASHDDVAYYMDPDNFEGNFRGSLQFVELTQSAKIDVSEVNDSILKNKGVLAGQAQQFVKAGSEHDVNEVYLMSHAILETGNGASDLATGIEVGLDEDDDPQLVTSDNKDDLTAIKTVHNLFGVKAHDDSAVESGAKYAYKQGWFSIDKAIMGGADYIDHGYIDSGQSTLYQMRWNPAYADNHDHPSFHQYATDIGWAYKQTRYMSRIYNLLDNYRLMYNVPQYK</sequence>
<evidence type="ECO:0000256" key="5">
    <source>
        <dbReference type="ARBA" id="ARBA00023316"/>
    </source>
</evidence>
<proteinExistence type="predicted"/>
<feature type="compositionally biased region" description="Basic and acidic residues" evidence="6">
    <location>
        <begin position="103"/>
        <end position="119"/>
    </location>
</feature>
<evidence type="ECO:0000256" key="1">
    <source>
        <dbReference type="ARBA" id="ARBA00004613"/>
    </source>
</evidence>
<dbReference type="Gene3D" id="2.30.30.170">
    <property type="match status" value="6"/>
</dbReference>
<name>A0ABW2UY69_9BACI</name>
<evidence type="ECO:0000256" key="4">
    <source>
        <dbReference type="ARBA" id="ARBA00022801"/>
    </source>
</evidence>
<dbReference type="Gene3D" id="1.10.530.10">
    <property type="match status" value="1"/>
</dbReference>
<feature type="compositionally biased region" description="Polar residues" evidence="6">
    <location>
        <begin position="152"/>
        <end position="169"/>
    </location>
</feature>
<feature type="chain" id="PRO_5046911752" evidence="7">
    <location>
        <begin position="25"/>
        <end position="871"/>
    </location>
</feature>
<evidence type="ECO:0000256" key="3">
    <source>
        <dbReference type="ARBA" id="ARBA00022729"/>
    </source>
</evidence>
<keyword evidence="3 7" id="KW-0732">Signal</keyword>
<evidence type="ECO:0000259" key="8">
    <source>
        <dbReference type="SMART" id="SM00047"/>
    </source>
</evidence>
<evidence type="ECO:0000256" key="6">
    <source>
        <dbReference type="SAM" id="MobiDB-lite"/>
    </source>
</evidence>
<keyword evidence="5" id="KW-0961">Cell wall biogenesis/degradation</keyword>
<evidence type="ECO:0000313" key="9">
    <source>
        <dbReference type="EMBL" id="MFC7747610.1"/>
    </source>
</evidence>
<organism evidence="9 10">
    <name type="scientific">Lentibacillus kimchii</name>
    <dbReference type="NCBI Taxonomy" id="1542911"/>
    <lineage>
        <taxon>Bacteria</taxon>
        <taxon>Bacillati</taxon>
        <taxon>Bacillota</taxon>
        <taxon>Bacilli</taxon>
        <taxon>Bacillales</taxon>
        <taxon>Bacillaceae</taxon>
        <taxon>Lentibacillus</taxon>
    </lineage>
</organism>
<protein>
    <submittedName>
        <fullName evidence="9">GW dipeptide domain-containing protein</fullName>
    </submittedName>
</protein>
<feature type="compositionally biased region" description="Acidic residues" evidence="6">
    <location>
        <begin position="121"/>
        <end position="139"/>
    </location>
</feature>
<reference evidence="10" key="1">
    <citation type="journal article" date="2019" name="Int. J. Syst. Evol. Microbiol.">
        <title>The Global Catalogue of Microorganisms (GCM) 10K type strain sequencing project: providing services to taxonomists for standard genome sequencing and annotation.</title>
        <authorList>
            <consortium name="The Broad Institute Genomics Platform"/>
            <consortium name="The Broad Institute Genome Sequencing Center for Infectious Disease"/>
            <person name="Wu L."/>
            <person name="Ma J."/>
        </authorList>
    </citation>
    <scope>NUCLEOTIDE SEQUENCE [LARGE SCALE GENOMIC DNA]</scope>
    <source>
        <strain evidence="10">JCM 30234</strain>
    </source>
</reference>
<comment type="subcellular location">
    <subcellularLocation>
        <location evidence="1">Secreted</location>
    </subcellularLocation>
</comment>
<keyword evidence="10" id="KW-1185">Reference proteome</keyword>
<keyword evidence="2" id="KW-0964">Secreted</keyword>
<evidence type="ECO:0000256" key="2">
    <source>
        <dbReference type="ARBA" id="ARBA00022525"/>
    </source>
</evidence>
<evidence type="ECO:0000256" key="7">
    <source>
        <dbReference type="SAM" id="SignalP"/>
    </source>
</evidence>
<dbReference type="SMART" id="SM00047">
    <property type="entry name" value="LYZ2"/>
    <property type="match status" value="1"/>
</dbReference>
<feature type="region of interest" description="Disordered" evidence="6">
    <location>
        <begin position="28"/>
        <end position="169"/>
    </location>
</feature>
<dbReference type="InterPro" id="IPR002901">
    <property type="entry name" value="MGlyc_endo_b_GlcNAc-like_dom"/>
</dbReference>
<feature type="compositionally biased region" description="Low complexity" evidence="6">
    <location>
        <begin position="28"/>
        <end position="47"/>
    </location>
</feature>
<accession>A0ABW2UY69</accession>
<comment type="caution">
    <text evidence="9">The sequence shown here is derived from an EMBL/GenBank/DDBJ whole genome shotgun (WGS) entry which is preliminary data.</text>
</comment>
<keyword evidence="4" id="KW-0378">Hydrolase</keyword>
<dbReference type="Proteomes" id="UP001596620">
    <property type="component" value="Unassembled WGS sequence"/>
</dbReference>
<dbReference type="Pfam" id="PF13457">
    <property type="entry name" value="GW"/>
    <property type="match status" value="6"/>
</dbReference>
<feature type="signal peptide" evidence="7">
    <location>
        <begin position="1"/>
        <end position="24"/>
    </location>
</feature>
<feature type="compositionally biased region" description="Acidic residues" evidence="6">
    <location>
        <begin position="53"/>
        <end position="62"/>
    </location>
</feature>
<dbReference type="InterPro" id="IPR038200">
    <property type="entry name" value="GW_dom_sf"/>
</dbReference>
<evidence type="ECO:0000313" key="10">
    <source>
        <dbReference type="Proteomes" id="UP001596620"/>
    </source>
</evidence>